<dbReference type="InterPro" id="IPR003961">
    <property type="entry name" value="FN3_dom"/>
</dbReference>
<dbReference type="GO" id="GO:0016020">
    <property type="term" value="C:membrane"/>
    <property type="evidence" value="ECO:0007669"/>
    <property type="project" value="InterPro"/>
</dbReference>
<name>A0A3P9JC72_ORYLA</name>
<feature type="domain" description="Fibronectin type-III" evidence="6">
    <location>
        <begin position="170"/>
        <end position="269"/>
    </location>
</feature>
<dbReference type="InterPro" id="IPR036116">
    <property type="entry name" value="FN3_sf"/>
</dbReference>
<evidence type="ECO:0000313" key="7">
    <source>
        <dbReference type="Ensembl" id="ENSORLP00015029867.1"/>
    </source>
</evidence>
<sequence length="271" mass="30168">MFSSAFVAVALLVFVPGSRALDLLRATATSGDPPSIPKVHCRCASYPNGTLCSWPQPAVSSPTHYIATYRYMKMFVTRQATFCNPNFSFLFMWLLLFNSERHGQSTTKMCNITSSGSSTPSPDSEQQWHCHLPNLKLLTDYIINITAVHSGGSSSYLAGFMLEDIVKPDPPVDVRVSAQKSRNLLVEWSPPPTWASHHIFPLKYQILYRWENQGSSISVNLGPFENTKIELKGLIPGRAYQFQVCAKELLGLGHCSSWSSPVNVIIPRKKT</sequence>
<reference evidence="7" key="3">
    <citation type="submission" date="2025-08" db="UniProtKB">
        <authorList>
            <consortium name="Ensembl"/>
        </authorList>
    </citation>
    <scope>IDENTIFICATION</scope>
    <source>
        <strain evidence="7">HSOK</strain>
    </source>
</reference>
<dbReference type="InterPro" id="IPR013783">
    <property type="entry name" value="Ig-like_fold"/>
</dbReference>
<dbReference type="SMART" id="SM00060">
    <property type="entry name" value="FN3"/>
    <property type="match status" value="2"/>
</dbReference>
<protein>
    <submittedName>
        <fullName evidence="7">Epstein-Barr virus induced 3</fullName>
    </submittedName>
</protein>
<reference key="1">
    <citation type="journal article" date="2007" name="Nature">
        <title>The medaka draft genome and insights into vertebrate genome evolution.</title>
        <authorList>
            <person name="Kasahara M."/>
            <person name="Naruse K."/>
            <person name="Sasaki S."/>
            <person name="Nakatani Y."/>
            <person name="Qu W."/>
            <person name="Ahsan B."/>
            <person name="Yamada T."/>
            <person name="Nagayasu Y."/>
            <person name="Doi K."/>
            <person name="Kasai Y."/>
            <person name="Jindo T."/>
            <person name="Kobayashi D."/>
            <person name="Shimada A."/>
            <person name="Toyoda A."/>
            <person name="Kuroki Y."/>
            <person name="Fujiyama A."/>
            <person name="Sasaki T."/>
            <person name="Shimizu A."/>
            <person name="Asakawa S."/>
            <person name="Shimizu N."/>
            <person name="Hashimoto S."/>
            <person name="Yang J."/>
            <person name="Lee Y."/>
            <person name="Matsushima K."/>
            <person name="Sugano S."/>
            <person name="Sakaizumi M."/>
            <person name="Narita T."/>
            <person name="Ohishi K."/>
            <person name="Haga S."/>
            <person name="Ohta F."/>
            <person name="Nomoto H."/>
            <person name="Nogata K."/>
            <person name="Morishita T."/>
            <person name="Endo T."/>
            <person name="Shin-I T."/>
            <person name="Takeda H."/>
            <person name="Morishita S."/>
            <person name="Kohara Y."/>
        </authorList>
    </citation>
    <scope>NUCLEOTIDE SEQUENCE [LARGE SCALE GENOMIC DNA]</scope>
    <source>
        <strain>Hd-rR</strain>
    </source>
</reference>
<dbReference type="Pfam" id="PF00041">
    <property type="entry name" value="fn3"/>
    <property type="match status" value="1"/>
</dbReference>
<feature type="chain" id="PRO_5018041537" evidence="5">
    <location>
        <begin position="21"/>
        <end position="271"/>
    </location>
</feature>
<dbReference type="CDD" id="cd00063">
    <property type="entry name" value="FN3"/>
    <property type="match status" value="1"/>
</dbReference>
<evidence type="ECO:0000259" key="6">
    <source>
        <dbReference type="PROSITE" id="PS50853"/>
    </source>
</evidence>
<feature type="signal peptide" evidence="5">
    <location>
        <begin position="1"/>
        <end position="20"/>
    </location>
</feature>
<dbReference type="PROSITE" id="PS50853">
    <property type="entry name" value="FN3"/>
    <property type="match status" value="1"/>
</dbReference>
<accession>A0A3P9JC72</accession>
<evidence type="ECO:0000313" key="8">
    <source>
        <dbReference type="Proteomes" id="UP000265200"/>
    </source>
</evidence>
<keyword evidence="4" id="KW-0325">Glycoprotein</keyword>
<reference evidence="7" key="4">
    <citation type="submission" date="2025-09" db="UniProtKB">
        <authorList>
            <consortium name="Ensembl"/>
        </authorList>
    </citation>
    <scope>IDENTIFICATION</scope>
    <source>
        <strain evidence="7">HSOK</strain>
    </source>
</reference>
<evidence type="ECO:0000256" key="5">
    <source>
        <dbReference type="SAM" id="SignalP"/>
    </source>
</evidence>
<dbReference type="PANTHER" id="PTHR48483">
    <property type="entry name" value="INTERLEUKIN-27 SUBUNIT BETA"/>
    <property type="match status" value="1"/>
</dbReference>
<dbReference type="Gene3D" id="2.60.40.10">
    <property type="entry name" value="Immunoglobulins"/>
    <property type="match status" value="2"/>
</dbReference>
<evidence type="ECO:0000256" key="2">
    <source>
        <dbReference type="ARBA" id="ARBA00022729"/>
    </source>
</evidence>
<reference evidence="7 8" key="2">
    <citation type="submission" date="2017-04" db="EMBL/GenBank/DDBJ databases">
        <title>CpG methylation of centromeres and impact of large insertions on vertebrate speciation.</title>
        <authorList>
            <person name="Ichikawa K."/>
            <person name="Yoshimura J."/>
            <person name="Morishita S."/>
        </authorList>
    </citation>
    <scope>NUCLEOTIDE SEQUENCE</scope>
    <source>
        <strain evidence="7 8">HSOK</strain>
    </source>
</reference>
<dbReference type="InterPro" id="IPR053073">
    <property type="entry name" value="IL11/IL27_subunit_beta"/>
</dbReference>
<dbReference type="AlphaFoldDB" id="A0A3P9JC72"/>
<dbReference type="InterPro" id="IPR003530">
    <property type="entry name" value="Hematopoietin_rcpt_L_F3_CS"/>
</dbReference>
<evidence type="ECO:0000256" key="4">
    <source>
        <dbReference type="ARBA" id="ARBA00023180"/>
    </source>
</evidence>
<organism evidence="7 8">
    <name type="scientific">Oryzias latipes</name>
    <name type="common">Japanese rice fish</name>
    <name type="synonym">Japanese killifish</name>
    <dbReference type="NCBI Taxonomy" id="8090"/>
    <lineage>
        <taxon>Eukaryota</taxon>
        <taxon>Metazoa</taxon>
        <taxon>Chordata</taxon>
        <taxon>Craniata</taxon>
        <taxon>Vertebrata</taxon>
        <taxon>Euteleostomi</taxon>
        <taxon>Actinopterygii</taxon>
        <taxon>Neopterygii</taxon>
        <taxon>Teleostei</taxon>
        <taxon>Neoteleostei</taxon>
        <taxon>Acanthomorphata</taxon>
        <taxon>Ovalentaria</taxon>
        <taxon>Atherinomorphae</taxon>
        <taxon>Beloniformes</taxon>
        <taxon>Adrianichthyidae</taxon>
        <taxon>Oryziinae</taxon>
        <taxon>Oryzias</taxon>
    </lineage>
</organism>
<keyword evidence="2 5" id="KW-0732">Signal</keyword>
<evidence type="ECO:0000256" key="3">
    <source>
        <dbReference type="ARBA" id="ARBA00022737"/>
    </source>
</evidence>
<dbReference type="SUPFAM" id="SSF49265">
    <property type="entry name" value="Fibronectin type III"/>
    <property type="match status" value="2"/>
</dbReference>
<proteinExistence type="inferred from homology"/>
<dbReference type="PROSITE" id="PS01354">
    <property type="entry name" value="HEMATOPO_REC_L_F3"/>
    <property type="match status" value="1"/>
</dbReference>
<dbReference type="GO" id="GO:0004896">
    <property type="term" value="F:cytokine receptor activity"/>
    <property type="evidence" value="ECO:0007669"/>
    <property type="project" value="InterPro"/>
</dbReference>
<dbReference type="Proteomes" id="UP000265200">
    <property type="component" value="Chromosome 22"/>
</dbReference>
<keyword evidence="3" id="KW-0677">Repeat</keyword>
<comment type="similarity">
    <text evidence="1">Belongs to the type I cytokine receptor family. Type 3 subfamily.</text>
</comment>
<dbReference type="PANTHER" id="PTHR48483:SF2">
    <property type="entry name" value="INTERLEUKIN-27 SUBUNIT BETA"/>
    <property type="match status" value="1"/>
</dbReference>
<dbReference type="Ensembl" id="ENSORLT00015019502.1">
    <property type="protein sequence ID" value="ENSORLP00015029867.1"/>
    <property type="gene ID" value="ENSORLG00015013234.1"/>
</dbReference>
<evidence type="ECO:0000256" key="1">
    <source>
        <dbReference type="ARBA" id="ARBA00010890"/>
    </source>
</evidence>